<dbReference type="Proteomes" id="UP001285244">
    <property type="component" value="Unassembled WGS sequence"/>
</dbReference>
<reference evidence="1 2" key="1">
    <citation type="submission" date="2022-03" db="EMBL/GenBank/DDBJ databases">
        <title>Novel taxa within the pig intestine.</title>
        <authorList>
            <person name="Wylensek D."/>
            <person name="Bishof K."/>
            <person name="Afrizal A."/>
            <person name="Clavel T."/>
        </authorList>
    </citation>
    <scope>NUCLEOTIDE SEQUENCE [LARGE SCALE GENOMIC DNA]</scope>
    <source>
        <strain evidence="1 2">Cla-KB-P134</strain>
    </source>
</reference>
<evidence type="ECO:0000313" key="1">
    <source>
        <dbReference type="EMBL" id="MDX8417401.1"/>
    </source>
</evidence>
<dbReference type="EMBL" id="JALBUS010000007">
    <property type="protein sequence ID" value="MDX8417401.1"/>
    <property type="molecule type" value="Genomic_DNA"/>
</dbReference>
<name>A0ABU4WN01_9FIRM</name>
<evidence type="ECO:0000313" key="2">
    <source>
        <dbReference type="Proteomes" id="UP001285244"/>
    </source>
</evidence>
<accession>A0ABU4WN01</accession>
<keyword evidence="2" id="KW-1185">Reference proteome</keyword>
<organism evidence="1 2">
    <name type="scientific">Absicoccus intestinalis</name>
    <dbReference type="NCBI Taxonomy" id="2926319"/>
    <lineage>
        <taxon>Bacteria</taxon>
        <taxon>Bacillati</taxon>
        <taxon>Bacillota</taxon>
        <taxon>Erysipelotrichia</taxon>
        <taxon>Erysipelotrichales</taxon>
        <taxon>Erysipelotrichaceae</taxon>
        <taxon>Absicoccus</taxon>
    </lineage>
</organism>
<comment type="caution">
    <text evidence="1">The sequence shown here is derived from an EMBL/GenBank/DDBJ whole genome shotgun (WGS) entry which is preliminary data.</text>
</comment>
<evidence type="ECO:0008006" key="3">
    <source>
        <dbReference type="Google" id="ProtNLM"/>
    </source>
</evidence>
<sequence length="80" mass="9405">MWYLTYKDVVKILGCTQEKAYKEIYRLRALKDENGRSFNDSETAKLVTKGIVPITIWLKHHPYTKMAVNELKKQSEISKD</sequence>
<protein>
    <recommendedName>
        <fullName evidence="3">DNA-binding protein</fullName>
    </recommendedName>
</protein>
<proteinExistence type="predicted"/>
<gene>
    <name evidence="1" type="ORF">MOZ64_06040</name>
</gene>
<dbReference type="RefSeq" id="WP_320325697.1">
    <property type="nucleotide sequence ID" value="NZ_JALBUS010000007.1"/>
</dbReference>